<dbReference type="Pfam" id="PF21771">
    <property type="entry name" value="CFAP58_CC"/>
    <property type="match status" value="1"/>
</dbReference>
<reference evidence="4" key="1">
    <citation type="submission" date="2021-02" db="EMBL/GenBank/DDBJ databases">
        <title>Comparative genomics reveals that relaxation of natural selection precedes convergent phenotypic evolution of cavefish.</title>
        <authorList>
            <person name="Peng Z."/>
        </authorList>
    </citation>
    <scope>NUCLEOTIDE SEQUENCE</scope>
    <source>
        <tissue evidence="4">Muscle</tissue>
    </source>
</reference>
<keyword evidence="1 2" id="KW-0175">Coiled coil</keyword>
<evidence type="ECO:0000259" key="3">
    <source>
        <dbReference type="Pfam" id="PF21771"/>
    </source>
</evidence>
<evidence type="ECO:0000256" key="2">
    <source>
        <dbReference type="SAM" id="Coils"/>
    </source>
</evidence>
<name>A0A9W7WYR4_TRIRA</name>
<evidence type="ECO:0000256" key="1">
    <source>
        <dbReference type="ARBA" id="ARBA00023054"/>
    </source>
</evidence>
<dbReference type="Proteomes" id="UP001059041">
    <property type="component" value="Linkage Group LG4"/>
</dbReference>
<feature type="domain" description="Cilia- and flagella-associated protein 58 central coiled coil" evidence="3">
    <location>
        <begin position="356"/>
        <end position="661"/>
    </location>
</feature>
<accession>A0A9W7WYR4</accession>
<comment type="caution">
    <text evidence="4">The sequence shown here is derived from an EMBL/GenBank/DDBJ whole genome shotgun (WGS) entry which is preliminary data.</text>
</comment>
<dbReference type="PANTHER" id="PTHR32083:SF0">
    <property type="entry name" value="CILIA AND FLAGELLA-ASSOCIATED PROTEIN 58"/>
    <property type="match status" value="1"/>
</dbReference>
<sequence>MEESSFETQEIDFQEVLKELEGDRNLEKFRVEYEKVAKALQKSHENEKRLMSKCKELNAEIVSSNVKLSTAMKMVDEDQATITTLKMEIDKAWKMVEAAHEKEVQAKKTIQKLKEEITNLNKLVEKGAGVSVDQEHSTVDLLKIKEELTKQRDKLLSEVVTLRENLTEATSAQQEIESEKNKAMETIAQLRQDIQVHQNEVHRETRRKEKLEKEVKQLQSDLESKQSEIKSLTQQSQSLQDDQQKFEQQLQEQKIINEKVSKELEQLQQRNTKLQQDNEQNSVSFEQLSLQNQQRASDLKLKEEEAIQLKQEVAKLTKLREGVQRRLRQMEEQKVEVEKQRDTLKNQITGLEREMENSKNQTDTDKKAIDELVRERDILNKNTIKAANETEKQQTLVKIHEQSKKTLEQEILNYRDEAQKQRKIIYQLEKERDRYINEASDLTKKVLQNIEDIKMKEMQIFEYKKRIAESETKLKQQQNLYEDVRTERNLFSKNLIEAKDHNAEMKRKVKIVNHMFDQLKDEIKTKEVALEKERQEFQQVERERETLKAELQKMRQQAQETKQFIDKQEAEERKLLRIVADADTERLRQKKELDQVISERDLLGTQLVRRNEALALLYEKIKIQESIMSKGEMQYSDRLEDIRLLKLEVKRQKREENILTRTVSKVEDLRQEVFHMQRELLKERTRCRALEEELSSPMNVHRWRKLEASDPSMYELIQKIHSLQRRLISKTQDVVEKELLLQEKEKLYVELKHILARQPGPEAAEKLQVYQRTLREKTKHLKALTAELNMHESQSEEYKYENERLAHELQEVKKKYLAQKRKDQEFRSPCLTTPVYSLSCGPHKQEAEMVGFPDRR</sequence>
<dbReference type="GO" id="GO:0005856">
    <property type="term" value="C:cytoskeleton"/>
    <property type="evidence" value="ECO:0007669"/>
    <property type="project" value="TreeGrafter"/>
</dbReference>
<feature type="coiled-coil region" evidence="2">
    <location>
        <begin position="397"/>
        <end position="571"/>
    </location>
</feature>
<organism evidence="4 5">
    <name type="scientific">Triplophysa rosa</name>
    <name type="common">Cave loach</name>
    <dbReference type="NCBI Taxonomy" id="992332"/>
    <lineage>
        <taxon>Eukaryota</taxon>
        <taxon>Metazoa</taxon>
        <taxon>Chordata</taxon>
        <taxon>Craniata</taxon>
        <taxon>Vertebrata</taxon>
        <taxon>Euteleostomi</taxon>
        <taxon>Actinopterygii</taxon>
        <taxon>Neopterygii</taxon>
        <taxon>Teleostei</taxon>
        <taxon>Ostariophysi</taxon>
        <taxon>Cypriniformes</taxon>
        <taxon>Nemacheilidae</taxon>
        <taxon>Triplophysa</taxon>
    </lineage>
</organism>
<dbReference type="InterPro" id="IPR049270">
    <property type="entry name" value="CFAP58_CC"/>
</dbReference>
<feature type="coiled-coil region" evidence="2">
    <location>
        <begin position="96"/>
        <end position="361"/>
    </location>
</feature>
<dbReference type="EMBL" id="JAFHDT010000004">
    <property type="protein sequence ID" value="KAI7811200.1"/>
    <property type="molecule type" value="Genomic_DNA"/>
</dbReference>
<dbReference type="AlphaFoldDB" id="A0A9W7WYR4"/>
<keyword evidence="5" id="KW-1185">Reference proteome</keyword>
<evidence type="ECO:0000313" key="5">
    <source>
        <dbReference type="Proteomes" id="UP001059041"/>
    </source>
</evidence>
<proteinExistence type="predicted"/>
<feature type="coiled-coil region" evidence="2">
    <location>
        <begin position="767"/>
        <end position="822"/>
    </location>
</feature>
<gene>
    <name evidence="4" type="ORF">IRJ41_011598</name>
</gene>
<evidence type="ECO:0000313" key="4">
    <source>
        <dbReference type="EMBL" id="KAI7811200.1"/>
    </source>
</evidence>
<protein>
    <submittedName>
        <fullName evidence="4">Coiled-coil domain-containing protein 147</fullName>
    </submittedName>
</protein>
<dbReference type="PANTHER" id="PTHR32083">
    <property type="entry name" value="CILIA AND FLAGELLA-ASSOCIATED PROTEIN 58-RELATED"/>
    <property type="match status" value="1"/>
</dbReference>